<dbReference type="Pfam" id="PF22162">
    <property type="entry name" value="PFIN"/>
    <property type="match status" value="1"/>
</dbReference>
<organism evidence="1 2">
    <name type="scientific">Burkholderia pseudomultivorans</name>
    <dbReference type="NCBI Taxonomy" id="1207504"/>
    <lineage>
        <taxon>Bacteria</taxon>
        <taxon>Pseudomonadati</taxon>
        <taxon>Pseudomonadota</taxon>
        <taxon>Betaproteobacteria</taxon>
        <taxon>Burkholderiales</taxon>
        <taxon>Burkholderiaceae</taxon>
        <taxon>Burkholderia</taxon>
        <taxon>Burkholderia cepacia complex</taxon>
    </lineage>
</organism>
<reference evidence="1 2" key="1">
    <citation type="submission" date="2019-09" db="EMBL/GenBank/DDBJ databases">
        <authorList>
            <person name="Depoorter E."/>
        </authorList>
    </citation>
    <scope>NUCLEOTIDE SEQUENCE [LARGE SCALE GENOMIC DNA]</scope>
    <source>
        <strain evidence="1">LMG 26883</strain>
    </source>
</reference>
<proteinExistence type="predicted"/>
<dbReference type="AlphaFoldDB" id="A0A6P2M7P9"/>
<name>A0A6P2M7P9_9BURK</name>
<sequence length="164" mass="18749">MEIDHARHGDDEVWTVLLPEHVPYTYARLKRVFPSTDTRHRVVTVDTKKLLACADRDTTDYVLPSVQYWAQGKAHGIRGFLDPRQERIPDMPYVTFRMARPPTLFGMLGLSKVGVVSFRNGQHRARYLAFAGATSLPVEVHETEADLLERYCGERLDNVTPKLL</sequence>
<dbReference type="Proteomes" id="UP000494162">
    <property type="component" value="Unassembled WGS sequence"/>
</dbReference>
<dbReference type="InterPro" id="IPR054044">
    <property type="entry name" value="PFIN"/>
</dbReference>
<protein>
    <submittedName>
        <fullName evidence="1">Uncharacterized protein</fullName>
    </submittedName>
</protein>
<evidence type="ECO:0000313" key="1">
    <source>
        <dbReference type="EMBL" id="VWB76380.1"/>
    </source>
</evidence>
<dbReference type="GeneID" id="93170671"/>
<dbReference type="RefSeq" id="WP_174903050.1">
    <property type="nucleotide sequence ID" value="NZ_CABVPP010000027.1"/>
</dbReference>
<evidence type="ECO:0000313" key="2">
    <source>
        <dbReference type="Proteomes" id="UP000494162"/>
    </source>
</evidence>
<dbReference type="EMBL" id="CABVPP010000027">
    <property type="protein sequence ID" value="VWB76380.1"/>
    <property type="molecule type" value="Genomic_DNA"/>
</dbReference>
<accession>A0A6P2M7P9</accession>
<gene>
    <name evidence="1" type="ORF">BPS26883_03639</name>
</gene>